<evidence type="ECO:0000313" key="3">
    <source>
        <dbReference type="Proteomes" id="UP000013167"/>
    </source>
</evidence>
<name>N0DYA2_9MICO</name>
<keyword evidence="2" id="KW-0489">Methyltransferase</keyword>
<comment type="caution">
    <text evidence="2">The sequence shown here is derived from an EMBL/GenBank/DDBJ whole genome shotgun (WGS) entry which is preliminary data.</text>
</comment>
<dbReference type="EC" id="2.1.1.-" evidence="2"/>
<dbReference type="EMBL" id="CAIZ01000067">
    <property type="protein sequence ID" value="CCH69353.1"/>
    <property type="molecule type" value="Genomic_DNA"/>
</dbReference>
<dbReference type="HOGENOM" id="CLU_092418_0_0_11"/>
<dbReference type="OrthoDB" id="7062303at2"/>
<sequence length="203" mass="22021">MTREPSLWDLQRAENPGHSKWYIERFRALEEAGQDLVGEARLIDAMAPREGRILDAGCGFGRHAAWLHAQGHAVVGVDGDDELIADARALRPGATWLVQDLSELDLPSVGVTEPFDVILCAGNVVTFVAPSTRIEVLRRMGLHLAARGRLVVGFGLDRDYPLADFLADAAVAGLAVHSLHSTWELHPSTDDDDFVVAILGRAA</sequence>
<dbReference type="Proteomes" id="UP000013167">
    <property type="component" value="Unassembled WGS sequence"/>
</dbReference>
<evidence type="ECO:0000259" key="1">
    <source>
        <dbReference type="Pfam" id="PF13649"/>
    </source>
</evidence>
<dbReference type="InterPro" id="IPR041698">
    <property type="entry name" value="Methyltransf_25"/>
</dbReference>
<dbReference type="Gene3D" id="3.40.50.150">
    <property type="entry name" value="Vaccinia Virus protein VP39"/>
    <property type="match status" value="1"/>
</dbReference>
<organism evidence="2 3">
    <name type="scientific">Phycicoccus elongatus Lp2</name>
    <dbReference type="NCBI Taxonomy" id="1193181"/>
    <lineage>
        <taxon>Bacteria</taxon>
        <taxon>Bacillati</taxon>
        <taxon>Actinomycetota</taxon>
        <taxon>Actinomycetes</taxon>
        <taxon>Micrococcales</taxon>
        <taxon>Intrasporangiaceae</taxon>
        <taxon>Phycicoccus</taxon>
    </lineage>
</organism>
<dbReference type="GO" id="GO:0032259">
    <property type="term" value="P:methylation"/>
    <property type="evidence" value="ECO:0007669"/>
    <property type="project" value="UniProtKB-KW"/>
</dbReference>
<gene>
    <name evidence="2" type="ORF">BN10_1590005</name>
</gene>
<dbReference type="STRING" id="1193181.BN10_1590005"/>
<dbReference type="RefSeq" id="WP_010852006.1">
    <property type="nucleotide sequence ID" value="NZ_HF570956.1"/>
</dbReference>
<feature type="domain" description="Methyltransferase" evidence="1">
    <location>
        <begin position="53"/>
        <end position="148"/>
    </location>
</feature>
<dbReference type="Pfam" id="PF13649">
    <property type="entry name" value="Methyltransf_25"/>
    <property type="match status" value="1"/>
</dbReference>
<evidence type="ECO:0000313" key="2">
    <source>
        <dbReference type="EMBL" id="CCH69353.1"/>
    </source>
</evidence>
<protein>
    <submittedName>
        <fullName evidence="2">Putative methyltransferase</fullName>
        <ecNumber evidence="2">2.1.1.-</ecNumber>
    </submittedName>
</protein>
<keyword evidence="3" id="KW-1185">Reference proteome</keyword>
<dbReference type="InterPro" id="IPR029063">
    <property type="entry name" value="SAM-dependent_MTases_sf"/>
</dbReference>
<keyword evidence="2" id="KW-0808">Transferase</keyword>
<dbReference type="SUPFAM" id="SSF53335">
    <property type="entry name" value="S-adenosyl-L-methionine-dependent methyltransferases"/>
    <property type="match status" value="1"/>
</dbReference>
<dbReference type="eggNOG" id="COG2227">
    <property type="taxonomic scope" value="Bacteria"/>
</dbReference>
<dbReference type="AlphaFoldDB" id="N0DYA2"/>
<proteinExistence type="predicted"/>
<dbReference type="GO" id="GO:0008168">
    <property type="term" value="F:methyltransferase activity"/>
    <property type="evidence" value="ECO:0007669"/>
    <property type="project" value="UniProtKB-KW"/>
</dbReference>
<dbReference type="CDD" id="cd02440">
    <property type="entry name" value="AdoMet_MTases"/>
    <property type="match status" value="1"/>
</dbReference>
<accession>N0DYA2</accession>
<reference evidence="2 3" key="1">
    <citation type="journal article" date="2013" name="ISME J.">
        <title>A metabolic model for members of the genus Tetrasphaera involved in enhanced biological phosphorus removal.</title>
        <authorList>
            <person name="Kristiansen R."/>
            <person name="Nguyen H.T.T."/>
            <person name="Saunders A.M."/>
            <person name="Nielsen J.L."/>
            <person name="Wimmer R."/>
            <person name="Le V.Q."/>
            <person name="McIlroy S.J."/>
            <person name="Petrovski S."/>
            <person name="Seviour R.J."/>
            <person name="Calteau A."/>
            <person name="Nielsen K.L."/>
            <person name="Nielsen P.H."/>
        </authorList>
    </citation>
    <scope>NUCLEOTIDE SEQUENCE [LARGE SCALE GENOMIC DNA]</scope>
    <source>
        <strain evidence="2 3">Lp2</strain>
    </source>
</reference>